<dbReference type="GeneID" id="36401473"/>
<sequence>MIRASEGTVRALPPTAKKSCEKRPISSILERSESLVNSQNKSALCGDSFQQDVVCFVSVTIRLSGKFLAL</sequence>
<accession>A0A0P1B4R3</accession>
<dbReference type="AlphaFoldDB" id="A0A0P1B4R3"/>
<name>A0A0P1B4R3_PLAHL</name>
<dbReference type="RefSeq" id="XP_024584974.1">
    <property type="nucleotide sequence ID" value="XM_024719702.1"/>
</dbReference>
<dbReference type="EMBL" id="CCYD01002939">
    <property type="protein sequence ID" value="CEG48605.1"/>
    <property type="molecule type" value="Genomic_DNA"/>
</dbReference>
<protein>
    <submittedName>
        <fullName evidence="2">Uncharacterized protein</fullName>
    </submittedName>
</protein>
<keyword evidence="3" id="KW-1185">Reference proteome</keyword>
<proteinExistence type="predicted"/>
<reference evidence="3" key="1">
    <citation type="submission" date="2014-09" db="EMBL/GenBank/DDBJ databases">
        <authorList>
            <person name="Sharma Rahul"/>
            <person name="Thines Marco"/>
        </authorList>
    </citation>
    <scope>NUCLEOTIDE SEQUENCE [LARGE SCALE GENOMIC DNA]</scope>
</reference>
<organism evidence="2 3">
    <name type="scientific">Plasmopara halstedii</name>
    <name type="common">Downy mildew of sunflower</name>
    <dbReference type="NCBI Taxonomy" id="4781"/>
    <lineage>
        <taxon>Eukaryota</taxon>
        <taxon>Sar</taxon>
        <taxon>Stramenopiles</taxon>
        <taxon>Oomycota</taxon>
        <taxon>Peronosporomycetes</taxon>
        <taxon>Peronosporales</taxon>
        <taxon>Peronosporaceae</taxon>
        <taxon>Plasmopara</taxon>
    </lineage>
</organism>
<feature type="region of interest" description="Disordered" evidence="1">
    <location>
        <begin position="1"/>
        <end position="24"/>
    </location>
</feature>
<evidence type="ECO:0000313" key="3">
    <source>
        <dbReference type="Proteomes" id="UP000054928"/>
    </source>
</evidence>
<evidence type="ECO:0000313" key="2">
    <source>
        <dbReference type="EMBL" id="CEG48605.1"/>
    </source>
</evidence>
<dbReference type="Proteomes" id="UP000054928">
    <property type="component" value="Unassembled WGS sequence"/>
</dbReference>
<evidence type="ECO:0000256" key="1">
    <source>
        <dbReference type="SAM" id="MobiDB-lite"/>
    </source>
</evidence>